<accession>A0AAN9Y288</accession>
<comment type="caution">
    <text evidence="2">The sequence shown here is derived from an EMBL/GenBank/DDBJ whole genome shotgun (WGS) entry which is preliminary data.</text>
</comment>
<keyword evidence="3" id="KW-1185">Reference proteome</keyword>
<name>A0AAN9Y288_9HEMI</name>
<reference evidence="2 3" key="1">
    <citation type="submission" date="2024-03" db="EMBL/GenBank/DDBJ databases">
        <title>Adaptation during the transition from Ophiocordyceps entomopathogen to insect associate is accompanied by gene loss and intensified selection.</title>
        <authorList>
            <person name="Ward C.M."/>
            <person name="Onetto C.A."/>
            <person name="Borneman A.R."/>
        </authorList>
    </citation>
    <scope>NUCLEOTIDE SEQUENCE [LARGE SCALE GENOMIC DNA]</scope>
    <source>
        <strain evidence="2">AWRI1</strain>
        <tissue evidence="2">Single Adult Female</tissue>
    </source>
</reference>
<evidence type="ECO:0000256" key="1">
    <source>
        <dbReference type="SAM" id="MobiDB-lite"/>
    </source>
</evidence>
<dbReference type="AlphaFoldDB" id="A0AAN9Y288"/>
<proteinExistence type="predicted"/>
<gene>
    <name evidence="2" type="ORF">V9T40_000977</name>
</gene>
<evidence type="ECO:0000313" key="3">
    <source>
        <dbReference type="Proteomes" id="UP001367676"/>
    </source>
</evidence>
<evidence type="ECO:0000313" key="2">
    <source>
        <dbReference type="EMBL" id="KAK7580348.1"/>
    </source>
</evidence>
<dbReference type="EMBL" id="JBBCAQ010000034">
    <property type="protein sequence ID" value="KAK7580348.1"/>
    <property type="molecule type" value="Genomic_DNA"/>
</dbReference>
<dbReference type="Gene3D" id="1.10.10.2660">
    <property type="entry name" value="Ubiquitin-activating enzyme E1, SCCH domain"/>
    <property type="match status" value="1"/>
</dbReference>
<sequence>MPDSSDDEDVTMETSIPTQCDKHTFITPIVGYEDTWSRRKRMFLCEKFKVKDEPVAEFYLSAAGLRGAVLVFQPPENDKKMIRVIRMVTGLFYEEGKVKSEKTTEGSEKTSAKEDAEAKEETGEKEKD</sequence>
<dbReference type="InterPro" id="IPR042063">
    <property type="entry name" value="Ubi_acti_E1_SCCH"/>
</dbReference>
<feature type="region of interest" description="Disordered" evidence="1">
    <location>
        <begin position="98"/>
        <end position="128"/>
    </location>
</feature>
<organism evidence="2 3">
    <name type="scientific">Parthenolecanium corni</name>
    <dbReference type="NCBI Taxonomy" id="536013"/>
    <lineage>
        <taxon>Eukaryota</taxon>
        <taxon>Metazoa</taxon>
        <taxon>Ecdysozoa</taxon>
        <taxon>Arthropoda</taxon>
        <taxon>Hexapoda</taxon>
        <taxon>Insecta</taxon>
        <taxon>Pterygota</taxon>
        <taxon>Neoptera</taxon>
        <taxon>Paraneoptera</taxon>
        <taxon>Hemiptera</taxon>
        <taxon>Sternorrhyncha</taxon>
        <taxon>Coccoidea</taxon>
        <taxon>Coccidae</taxon>
        <taxon>Parthenolecanium</taxon>
    </lineage>
</organism>
<protein>
    <submittedName>
        <fullName evidence="2">Uncharacterized protein</fullName>
    </submittedName>
</protein>
<dbReference type="Proteomes" id="UP001367676">
    <property type="component" value="Unassembled WGS sequence"/>
</dbReference>